<evidence type="ECO:0000313" key="1">
    <source>
        <dbReference type="EMBL" id="TBT94320.1"/>
    </source>
</evidence>
<dbReference type="AlphaFoldDB" id="A0A4Q9KKD1"/>
<evidence type="ECO:0000313" key="2">
    <source>
        <dbReference type="Proteomes" id="UP000291933"/>
    </source>
</evidence>
<proteinExistence type="predicted"/>
<dbReference type="RefSeq" id="WP_131172709.1">
    <property type="nucleotide sequence ID" value="NZ_FXTL01000015.1"/>
</dbReference>
<protein>
    <recommendedName>
        <fullName evidence="3">Heavy metal transporter</fullName>
    </recommendedName>
</protein>
<name>A0A4Q9KKD1_PROTD</name>
<dbReference type="Proteomes" id="UP000291933">
    <property type="component" value="Unassembled WGS sequence"/>
</dbReference>
<evidence type="ECO:0008006" key="3">
    <source>
        <dbReference type="Google" id="ProtNLM"/>
    </source>
</evidence>
<organism evidence="1 2">
    <name type="scientific">Propioniciclava tarda</name>
    <dbReference type="NCBI Taxonomy" id="433330"/>
    <lineage>
        <taxon>Bacteria</taxon>
        <taxon>Bacillati</taxon>
        <taxon>Actinomycetota</taxon>
        <taxon>Actinomycetes</taxon>
        <taxon>Propionibacteriales</taxon>
        <taxon>Propionibacteriaceae</taxon>
        <taxon>Propioniciclava</taxon>
    </lineage>
</organism>
<dbReference type="EMBL" id="SDMR01000015">
    <property type="protein sequence ID" value="TBT94320.1"/>
    <property type="molecule type" value="Genomic_DNA"/>
</dbReference>
<keyword evidence="2" id="KW-1185">Reference proteome</keyword>
<sequence>MRPRTLIAALVALALLGAVAFGGYTLLNMLTKQALPWTDHCAATSGDWTVRLDPAQARNAAIIAGVAGRRGLPTQAVTIALATAYQESGIRNLDYGDRDSLGLFQQRPSQGWGTAAQVQDAYYSSNAFYAAMVQVKNWQTMDVGDVAQAVQRSGFPDAYDKHVTNAGVLANALSGAAPATFSCSSRATATADPAGLKQVLVATLSKKAVVDSAGTTVTVTMPDATAAWSAAHIAIAYADTYGVKSVAVADKTWSTGLMGGSWGTASTPAKANQVVITLA</sequence>
<dbReference type="OrthoDB" id="5171895at2"/>
<reference evidence="1 2" key="1">
    <citation type="submission" date="2019-01" db="EMBL/GenBank/DDBJ databases">
        <title>Lactibacter flavus gen. nov., sp. nov., a novel bacterium of the family Propionibacteriaceae isolated from raw milk and dairy products.</title>
        <authorList>
            <person name="Huptas C."/>
            <person name="Wenning M."/>
            <person name="Breitenwieser F."/>
            <person name="Doll E."/>
            <person name="Von Neubeck M."/>
            <person name="Busse H.-J."/>
            <person name="Scherer S."/>
        </authorList>
    </citation>
    <scope>NUCLEOTIDE SEQUENCE [LARGE SCALE GENOMIC DNA]</scope>
    <source>
        <strain evidence="1 2">DSM 22130</strain>
    </source>
</reference>
<accession>A0A4Q9KKD1</accession>
<comment type="caution">
    <text evidence="1">The sequence shown here is derived from an EMBL/GenBank/DDBJ whole genome shotgun (WGS) entry which is preliminary data.</text>
</comment>
<gene>
    <name evidence="1" type="ORF">ET996_11530</name>
</gene>